<dbReference type="AlphaFoldDB" id="A0A834SVK1"/>
<dbReference type="InterPro" id="IPR036397">
    <property type="entry name" value="RNaseH_sf"/>
</dbReference>
<comment type="caution">
    <text evidence="3">The sequence shown here is derived from an EMBL/GenBank/DDBJ whole genome shotgun (WGS) entry which is preliminary data.</text>
</comment>
<sequence>MGMWERCAGVWVKKETGQWSEYACSPRSLDPGTELFRFFPAQIASLICGIPIGGPLVIDSWFWHPDPGGSFSVRSGYKELRSRKLSDISTSNQPSQVSQSWGKVWHSFLPNKIKHFLWRALKEILPVCEKLNQRGLDVASTCPICFSEDESVFHALLGCENLGNLWANSEIPFVGESSGEMQFAEWFDFALHHWSSDQFHLFAFICYLVWNRRNEVRLKLNTLPLSQLLPKAKDMWKEVSEAVSRPATSWICDLRSVKWKAPPIHFMKLNIDASLCGVVAGSGCLFRNESGRVLAAKAARIPVMASVAELEAMAVLQGLQMAKDLGILKVFVEGDNQWVMGKLCSPHGCLSPIGSIFDCIRSFCSHFSVVQFGWVPREANKVAHKLAQVGCTLELDHVWLEDSPAVIAAELACDA</sequence>
<evidence type="ECO:0000259" key="1">
    <source>
        <dbReference type="Pfam" id="PF13456"/>
    </source>
</evidence>
<name>A0A834SVK1_9FABA</name>
<dbReference type="GO" id="GO:0003676">
    <property type="term" value="F:nucleic acid binding"/>
    <property type="evidence" value="ECO:0007669"/>
    <property type="project" value="InterPro"/>
</dbReference>
<keyword evidence="3" id="KW-0695">RNA-directed DNA polymerase</keyword>
<protein>
    <submittedName>
        <fullName evidence="3">Putative ribonuclease H-like domain, reverse transcriptase zinc-binding domain-containing protein</fullName>
    </submittedName>
</protein>
<feature type="domain" description="RNase H type-1" evidence="1">
    <location>
        <begin position="279"/>
        <end position="388"/>
    </location>
</feature>
<dbReference type="Proteomes" id="UP000634136">
    <property type="component" value="Unassembled WGS sequence"/>
</dbReference>
<dbReference type="InterPro" id="IPR026960">
    <property type="entry name" value="RVT-Znf"/>
</dbReference>
<evidence type="ECO:0000259" key="2">
    <source>
        <dbReference type="Pfam" id="PF13966"/>
    </source>
</evidence>
<dbReference type="PANTHER" id="PTHR47074">
    <property type="entry name" value="BNAC02G40300D PROTEIN"/>
    <property type="match status" value="1"/>
</dbReference>
<feature type="domain" description="Reverse transcriptase zinc-binding" evidence="2">
    <location>
        <begin position="71"/>
        <end position="166"/>
    </location>
</feature>
<evidence type="ECO:0000313" key="4">
    <source>
        <dbReference type="Proteomes" id="UP000634136"/>
    </source>
</evidence>
<dbReference type="InterPro" id="IPR002156">
    <property type="entry name" value="RNaseH_domain"/>
</dbReference>
<dbReference type="Pfam" id="PF13966">
    <property type="entry name" value="zf-RVT"/>
    <property type="match status" value="1"/>
</dbReference>
<evidence type="ECO:0000313" key="3">
    <source>
        <dbReference type="EMBL" id="KAF7808577.1"/>
    </source>
</evidence>
<proteinExistence type="predicted"/>
<dbReference type="InterPro" id="IPR044730">
    <property type="entry name" value="RNase_H-like_dom_plant"/>
</dbReference>
<gene>
    <name evidence="3" type="ORF">G2W53_035320</name>
</gene>
<dbReference type="GO" id="GO:0003964">
    <property type="term" value="F:RNA-directed DNA polymerase activity"/>
    <property type="evidence" value="ECO:0007669"/>
    <property type="project" value="UniProtKB-KW"/>
</dbReference>
<dbReference type="CDD" id="cd06222">
    <property type="entry name" value="RNase_H_like"/>
    <property type="match status" value="1"/>
</dbReference>
<dbReference type="Pfam" id="PF13456">
    <property type="entry name" value="RVT_3"/>
    <property type="match status" value="1"/>
</dbReference>
<dbReference type="GO" id="GO:0004523">
    <property type="term" value="F:RNA-DNA hybrid ribonuclease activity"/>
    <property type="evidence" value="ECO:0007669"/>
    <property type="project" value="InterPro"/>
</dbReference>
<keyword evidence="3" id="KW-0808">Transferase</keyword>
<accession>A0A834SVK1</accession>
<reference evidence="3" key="1">
    <citation type="submission" date="2020-09" db="EMBL/GenBank/DDBJ databases">
        <title>Genome-Enabled Discovery of Anthraquinone Biosynthesis in Senna tora.</title>
        <authorList>
            <person name="Kang S.-H."/>
            <person name="Pandey R.P."/>
            <person name="Lee C.-M."/>
            <person name="Sim J.-S."/>
            <person name="Jeong J.-T."/>
            <person name="Choi B.-S."/>
            <person name="Jung M."/>
            <person name="Ginzburg D."/>
            <person name="Zhao K."/>
            <person name="Won S.Y."/>
            <person name="Oh T.-J."/>
            <person name="Yu Y."/>
            <person name="Kim N.-H."/>
            <person name="Lee O.R."/>
            <person name="Lee T.-H."/>
            <person name="Bashyal P."/>
            <person name="Kim T.-S."/>
            <person name="Lee W.-H."/>
            <person name="Kawkins C."/>
            <person name="Kim C.-K."/>
            <person name="Kim J.S."/>
            <person name="Ahn B.O."/>
            <person name="Rhee S.Y."/>
            <person name="Sohng J.K."/>
        </authorList>
    </citation>
    <scope>NUCLEOTIDE SEQUENCE</scope>
    <source>
        <tissue evidence="3">Leaf</tissue>
    </source>
</reference>
<dbReference type="OrthoDB" id="1426615at2759"/>
<organism evidence="3 4">
    <name type="scientific">Senna tora</name>
    <dbReference type="NCBI Taxonomy" id="362788"/>
    <lineage>
        <taxon>Eukaryota</taxon>
        <taxon>Viridiplantae</taxon>
        <taxon>Streptophyta</taxon>
        <taxon>Embryophyta</taxon>
        <taxon>Tracheophyta</taxon>
        <taxon>Spermatophyta</taxon>
        <taxon>Magnoliopsida</taxon>
        <taxon>eudicotyledons</taxon>
        <taxon>Gunneridae</taxon>
        <taxon>Pentapetalae</taxon>
        <taxon>rosids</taxon>
        <taxon>fabids</taxon>
        <taxon>Fabales</taxon>
        <taxon>Fabaceae</taxon>
        <taxon>Caesalpinioideae</taxon>
        <taxon>Cassia clade</taxon>
        <taxon>Senna</taxon>
    </lineage>
</organism>
<dbReference type="SUPFAM" id="SSF53098">
    <property type="entry name" value="Ribonuclease H-like"/>
    <property type="match status" value="1"/>
</dbReference>
<keyword evidence="3" id="KW-0548">Nucleotidyltransferase</keyword>
<dbReference type="Gene3D" id="3.30.420.10">
    <property type="entry name" value="Ribonuclease H-like superfamily/Ribonuclease H"/>
    <property type="match status" value="1"/>
</dbReference>
<dbReference type="InterPro" id="IPR052929">
    <property type="entry name" value="RNase_H-like_EbsB-rel"/>
</dbReference>
<dbReference type="EMBL" id="JAAIUW010000011">
    <property type="protein sequence ID" value="KAF7808577.1"/>
    <property type="molecule type" value="Genomic_DNA"/>
</dbReference>
<dbReference type="InterPro" id="IPR012337">
    <property type="entry name" value="RNaseH-like_sf"/>
</dbReference>
<dbReference type="PANTHER" id="PTHR47074:SF11">
    <property type="entry name" value="REVERSE TRANSCRIPTASE-LIKE PROTEIN"/>
    <property type="match status" value="1"/>
</dbReference>
<keyword evidence="4" id="KW-1185">Reference proteome</keyword>